<reference evidence="3 4" key="1">
    <citation type="submission" date="2023-03" db="EMBL/GenBank/DDBJ databases">
        <title>WGS of Gossypium arboreum.</title>
        <authorList>
            <person name="Yu D."/>
        </authorList>
    </citation>
    <scope>NUCLEOTIDE SEQUENCE [LARGE SCALE GENOMIC DNA]</scope>
    <source>
        <tissue evidence="3">Leaf</tissue>
    </source>
</reference>
<keyword evidence="4" id="KW-1185">Reference proteome</keyword>
<dbReference type="InterPro" id="IPR000477">
    <property type="entry name" value="RT_dom"/>
</dbReference>
<evidence type="ECO:0000313" key="4">
    <source>
        <dbReference type="Proteomes" id="UP001358586"/>
    </source>
</evidence>
<proteinExistence type="predicted"/>
<evidence type="ECO:0000256" key="1">
    <source>
        <dbReference type="SAM" id="SignalP"/>
    </source>
</evidence>
<sequence>MVMNVLSSLLNLADDLLVFAKVATKSVTTARNVLEFIYQIWGLQVNNCRTDMFSSGVGQVELYAMGFRLGTSEVISWCAIYSKKLKGQRLQSFGG</sequence>
<accession>A0ABR0QW23</accession>
<keyword evidence="1" id="KW-0732">Signal</keyword>
<feature type="chain" id="PRO_5046575853" description="Reverse transcriptase domain-containing protein" evidence="1">
    <location>
        <begin position="21"/>
        <end position="95"/>
    </location>
</feature>
<evidence type="ECO:0000313" key="3">
    <source>
        <dbReference type="EMBL" id="KAK5843519.1"/>
    </source>
</evidence>
<gene>
    <name evidence="3" type="ORF">PVK06_005976</name>
</gene>
<feature type="domain" description="Reverse transcriptase" evidence="2">
    <location>
        <begin position="1"/>
        <end position="69"/>
    </location>
</feature>
<comment type="caution">
    <text evidence="3">The sequence shown here is derived from an EMBL/GenBank/DDBJ whole genome shotgun (WGS) entry which is preliminary data.</text>
</comment>
<dbReference type="Proteomes" id="UP001358586">
    <property type="component" value="Chromosome 2"/>
</dbReference>
<dbReference type="EMBL" id="JARKNE010000002">
    <property type="protein sequence ID" value="KAK5843519.1"/>
    <property type="molecule type" value="Genomic_DNA"/>
</dbReference>
<evidence type="ECO:0000259" key="2">
    <source>
        <dbReference type="PROSITE" id="PS50878"/>
    </source>
</evidence>
<dbReference type="PROSITE" id="PS50878">
    <property type="entry name" value="RT_POL"/>
    <property type="match status" value="1"/>
</dbReference>
<organism evidence="3 4">
    <name type="scientific">Gossypium arboreum</name>
    <name type="common">Tree cotton</name>
    <name type="synonym">Gossypium nanking</name>
    <dbReference type="NCBI Taxonomy" id="29729"/>
    <lineage>
        <taxon>Eukaryota</taxon>
        <taxon>Viridiplantae</taxon>
        <taxon>Streptophyta</taxon>
        <taxon>Embryophyta</taxon>
        <taxon>Tracheophyta</taxon>
        <taxon>Spermatophyta</taxon>
        <taxon>Magnoliopsida</taxon>
        <taxon>eudicotyledons</taxon>
        <taxon>Gunneridae</taxon>
        <taxon>Pentapetalae</taxon>
        <taxon>rosids</taxon>
        <taxon>malvids</taxon>
        <taxon>Malvales</taxon>
        <taxon>Malvaceae</taxon>
        <taxon>Malvoideae</taxon>
        <taxon>Gossypium</taxon>
    </lineage>
</organism>
<name>A0ABR0QW23_GOSAR</name>
<feature type="signal peptide" evidence="1">
    <location>
        <begin position="1"/>
        <end position="20"/>
    </location>
</feature>
<protein>
    <recommendedName>
        <fullName evidence="2">Reverse transcriptase domain-containing protein</fullName>
    </recommendedName>
</protein>